<dbReference type="RefSeq" id="WP_069992711.1">
    <property type="nucleotide sequence ID" value="NZ_LJGV01000022.1"/>
</dbReference>
<sequence>MAFARTCAVALVGVEGVLVEVQADLEPGVAAFTLVGLPDKSLTESRDRVRAAVVNSGVPWPQKKLTVGLSPASVPKGGSGFDIAVACAVLAAAERLDPRQTAEVVMIGELGLDGRVLPVRGVLPAVLAAADAGYRQVVVAEQNAAEAALVPDVSVVGVRSLRRLIAVLADEPVPDEPEGTDGGPLGAARAGLTGLPSAPGLTGLLGEERPVDLADVAGQHRARHALEISAAGRHHLYFKGPPGAGKTMLAERLPGLLPPLGRKESLEVTAVHSVAGALPGGRPLVARPPYCAPHHSATMAALIGGGSGLPRPGAVSLAHNGVLFLDEAAECGSQVLDALRQPLESGHVVVARAAGMMRMPARFLLALAANPCPCGRHGSTGGGCECRPSAVRRYRARLSGPLLDRVDLRVAVAPPARSELAAVDGRAESTRVVAARVQEARERAALRYAETPWQTNSEVPGHELRTRHPAVPGALADAEGDLERGLLTARGLDRVLRVAWTVADLAGHPRPTRDDVHAALELRTGIRRGSPTAEVPV</sequence>
<dbReference type="InterPro" id="IPR025158">
    <property type="entry name" value="Mg_chelat-rel_C"/>
</dbReference>
<protein>
    <submittedName>
        <fullName evidence="2">Mg chelatase-like protein</fullName>
    </submittedName>
</protein>
<dbReference type="EMBL" id="LJGV01000022">
    <property type="protein sequence ID" value="OEV00127.1"/>
    <property type="molecule type" value="Genomic_DNA"/>
</dbReference>
<dbReference type="InterPro" id="IPR014721">
    <property type="entry name" value="Ribsml_uS5_D2-typ_fold_subgr"/>
</dbReference>
<dbReference type="AlphaFoldDB" id="A0A1E7K8G2"/>
<evidence type="ECO:0000259" key="1">
    <source>
        <dbReference type="SMART" id="SM00382"/>
    </source>
</evidence>
<dbReference type="GO" id="GO:0005524">
    <property type="term" value="F:ATP binding"/>
    <property type="evidence" value="ECO:0007669"/>
    <property type="project" value="InterPro"/>
</dbReference>
<evidence type="ECO:0000313" key="3">
    <source>
        <dbReference type="Proteomes" id="UP000175829"/>
    </source>
</evidence>
<proteinExistence type="predicted"/>
<dbReference type="InterPro" id="IPR020568">
    <property type="entry name" value="Ribosomal_Su5_D2-typ_SF"/>
</dbReference>
<dbReference type="InterPro" id="IPR027417">
    <property type="entry name" value="P-loop_NTPase"/>
</dbReference>
<dbReference type="Pfam" id="PF13541">
    <property type="entry name" value="ChlI"/>
    <property type="match status" value="1"/>
</dbReference>
<accession>A0A1E7K8G2</accession>
<dbReference type="Pfam" id="PF01078">
    <property type="entry name" value="Mg_chelatase"/>
    <property type="match status" value="1"/>
</dbReference>
<dbReference type="Proteomes" id="UP000175829">
    <property type="component" value="Unassembled WGS sequence"/>
</dbReference>
<dbReference type="SUPFAM" id="SSF52540">
    <property type="entry name" value="P-loop containing nucleoside triphosphate hydrolases"/>
    <property type="match status" value="1"/>
</dbReference>
<feature type="domain" description="AAA+ ATPase" evidence="1">
    <location>
        <begin position="232"/>
        <end position="371"/>
    </location>
</feature>
<gene>
    <name evidence="2" type="ORF">AN217_22540</name>
</gene>
<dbReference type="Pfam" id="PF13335">
    <property type="entry name" value="Mg_chelatase_C"/>
    <property type="match status" value="1"/>
</dbReference>
<dbReference type="InterPro" id="IPR000523">
    <property type="entry name" value="Mg_chelatse_chII-like_cat_dom"/>
</dbReference>
<dbReference type="SUPFAM" id="SSF54211">
    <property type="entry name" value="Ribosomal protein S5 domain 2-like"/>
    <property type="match status" value="1"/>
</dbReference>
<dbReference type="Gene3D" id="3.40.50.300">
    <property type="entry name" value="P-loop containing nucleotide triphosphate hydrolases"/>
    <property type="match status" value="1"/>
</dbReference>
<dbReference type="InterPro" id="IPR003593">
    <property type="entry name" value="AAA+_ATPase"/>
</dbReference>
<dbReference type="PANTHER" id="PTHR32039:SF7">
    <property type="entry name" value="COMPETENCE PROTEIN COMM"/>
    <property type="match status" value="1"/>
</dbReference>
<dbReference type="PANTHER" id="PTHR32039">
    <property type="entry name" value="MAGNESIUM-CHELATASE SUBUNIT CHLI"/>
    <property type="match status" value="1"/>
</dbReference>
<reference evidence="2 3" key="1">
    <citation type="journal article" date="2016" name="Front. Microbiol.">
        <title>Comparative Genomics Analysis of Streptomyces Species Reveals Their Adaptation to the Marine Environment and Their Diversity at the Genomic Level.</title>
        <authorList>
            <person name="Tian X."/>
            <person name="Zhang Z."/>
            <person name="Yang T."/>
            <person name="Chen M."/>
            <person name="Li J."/>
            <person name="Chen F."/>
            <person name="Yang J."/>
            <person name="Li W."/>
            <person name="Zhang B."/>
            <person name="Zhang Z."/>
            <person name="Wu J."/>
            <person name="Zhang C."/>
            <person name="Long L."/>
            <person name="Xiao J."/>
        </authorList>
    </citation>
    <scope>NUCLEOTIDE SEQUENCE [LARGE SCALE GENOMIC DNA]</scope>
    <source>
        <strain evidence="2 3">SCSIO M10379</strain>
    </source>
</reference>
<dbReference type="SMART" id="SM00382">
    <property type="entry name" value="AAA"/>
    <property type="match status" value="1"/>
</dbReference>
<organism evidence="2 3">
    <name type="scientific">Streptomyces qinglanensis</name>
    <dbReference type="NCBI Taxonomy" id="943816"/>
    <lineage>
        <taxon>Bacteria</taxon>
        <taxon>Bacillati</taxon>
        <taxon>Actinomycetota</taxon>
        <taxon>Actinomycetes</taxon>
        <taxon>Kitasatosporales</taxon>
        <taxon>Streptomycetaceae</taxon>
        <taxon>Streptomyces</taxon>
    </lineage>
</organism>
<dbReference type="InterPro" id="IPR045006">
    <property type="entry name" value="CHLI-like"/>
</dbReference>
<dbReference type="Gene3D" id="3.30.230.10">
    <property type="match status" value="1"/>
</dbReference>
<name>A0A1E7K8G2_9ACTN</name>
<dbReference type="PATRIC" id="fig|943816.4.peg.4057"/>
<comment type="caution">
    <text evidence="2">The sequence shown here is derived from an EMBL/GenBank/DDBJ whole genome shotgun (WGS) entry which is preliminary data.</text>
</comment>
<evidence type="ECO:0000313" key="2">
    <source>
        <dbReference type="EMBL" id="OEV00127.1"/>
    </source>
</evidence>